<evidence type="ECO:0000313" key="3">
    <source>
        <dbReference type="EMBL" id="MBA8888899.1"/>
    </source>
</evidence>
<dbReference type="InterPro" id="IPR009061">
    <property type="entry name" value="DNA-bd_dom_put_sf"/>
</dbReference>
<keyword evidence="4" id="KW-1185">Reference proteome</keyword>
<feature type="compositionally biased region" description="Low complexity" evidence="1">
    <location>
        <begin position="17"/>
        <end position="28"/>
    </location>
</feature>
<dbReference type="SUPFAM" id="SSF46955">
    <property type="entry name" value="Putative DNA-binding domain"/>
    <property type="match status" value="1"/>
</dbReference>
<organism evidence="3 4">
    <name type="scientific">Dokdonella fugitiva</name>
    <dbReference type="NCBI Taxonomy" id="328517"/>
    <lineage>
        <taxon>Bacteria</taxon>
        <taxon>Pseudomonadati</taxon>
        <taxon>Pseudomonadota</taxon>
        <taxon>Gammaproteobacteria</taxon>
        <taxon>Lysobacterales</taxon>
        <taxon>Rhodanobacteraceae</taxon>
        <taxon>Dokdonella</taxon>
    </lineage>
</organism>
<feature type="domain" description="Helix-turn-helix" evidence="2">
    <location>
        <begin position="56"/>
        <end position="100"/>
    </location>
</feature>
<feature type="compositionally biased region" description="Basic residues" evidence="1">
    <location>
        <begin position="1"/>
        <end position="13"/>
    </location>
</feature>
<proteinExistence type="predicted"/>
<comment type="caution">
    <text evidence="3">The sequence shown here is derived from an EMBL/GenBank/DDBJ whole genome shotgun (WGS) entry which is preliminary data.</text>
</comment>
<dbReference type="Proteomes" id="UP000550401">
    <property type="component" value="Unassembled WGS sequence"/>
</dbReference>
<evidence type="ECO:0000259" key="2">
    <source>
        <dbReference type="Pfam" id="PF12728"/>
    </source>
</evidence>
<dbReference type="Pfam" id="PF12728">
    <property type="entry name" value="HTH_17"/>
    <property type="match status" value="1"/>
</dbReference>
<keyword evidence="3" id="KW-0238">DNA-binding</keyword>
<accession>A0A839F511</accession>
<dbReference type="InterPro" id="IPR036388">
    <property type="entry name" value="WH-like_DNA-bd_sf"/>
</dbReference>
<dbReference type="Gene3D" id="1.10.10.10">
    <property type="entry name" value="Winged helix-like DNA-binding domain superfamily/Winged helix DNA-binding domain"/>
    <property type="match status" value="1"/>
</dbReference>
<evidence type="ECO:0000256" key="1">
    <source>
        <dbReference type="SAM" id="MobiDB-lite"/>
    </source>
</evidence>
<dbReference type="InterPro" id="IPR041657">
    <property type="entry name" value="HTH_17"/>
</dbReference>
<dbReference type="AlphaFoldDB" id="A0A839F511"/>
<evidence type="ECO:0000313" key="4">
    <source>
        <dbReference type="Proteomes" id="UP000550401"/>
    </source>
</evidence>
<reference evidence="3 4" key="1">
    <citation type="submission" date="2020-07" db="EMBL/GenBank/DDBJ databases">
        <title>Genomic Encyclopedia of Type Strains, Phase IV (KMG-V): Genome sequencing to study the core and pangenomes of soil and plant-associated prokaryotes.</title>
        <authorList>
            <person name="Whitman W."/>
        </authorList>
    </citation>
    <scope>NUCLEOTIDE SEQUENCE [LARGE SCALE GENOMIC DNA]</scope>
    <source>
        <strain evidence="3 4">RH2WT43</strain>
    </source>
</reference>
<sequence length="118" mass="13236">MKRIIGRQCKTKPRQQATPAVEPTAAPERIMLPSGFEAIIERPRFHPNALGEISQAEAARYLGISERTLRDHIRDGLAHPPFKQRAGRRWFNLDALHAWAIAEGTENNGKGRKFAEAA</sequence>
<gene>
    <name evidence="3" type="ORF">FHW12_003135</name>
</gene>
<protein>
    <submittedName>
        <fullName evidence="3">Putative DNA-binding protein (UPF0251 family)</fullName>
    </submittedName>
</protein>
<dbReference type="RefSeq" id="WP_182531943.1">
    <property type="nucleotide sequence ID" value="NZ_JACGXL010000005.1"/>
</dbReference>
<dbReference type="GO" id="GO:0003677">
    <property type="term" value="F:DNA binding"/>
    <property type="evidence" value="ECO:0007669"/>
    <property type="project" value="UniProtKB-KW"/>
</dbReference>
<name>A0A839F511_9GAMM</name>
<feature type="region of interest" description="Disordered" evidence="1">
    <location>
        <begin position="1"/>
        <end position="28"/>
    </location>
</feature>
<dbReference type="EMBL" id="JACGXL010000005">
    <property type="protein sequence ID" value="MBA8888899.1"/>
    <property type="molecule type" value="Genomic_DNA"/>
</dbReference>